<evidence type="ECO:0000256" key="1">
    <source>
        <dbReference type="SAM" id="MobiDB-lite"/>
    </source>
</evidence>
<comment type="caution">
    <text evidence="2">The sequence shown here is derived from an EMBL/GenBank/DDBJ whole genome shotgun (WGS) entry which is preliminary data.</text>
</comment>
<feature type="region of interest" description="Disordered" evidence="1">
    <location>
        <begin position="1"/>
        <end position="32"/>
    </location>
</feature>
<feature type="compositionally biased region" description="Basic and acidic residues" evidence="1">
    <location>
        <begin position="1"/>
        <end position="20"/>
    </location>
</feature>
<proteinExistence type="predicted"/>
<name>A0A2C5ZEJ7_9HYPO</name>
<sequence length="68" mass="7824">MRREIARSQGRDTGRREQVKKPWSFEAASTEMGDALSRRTRLRWRNVDGSRPRRLVGGSRALAQVPDT</sequence>
<dbReference type="Proteomes" id="UP000226431">
    <property type="component" value="Unassembled WGS sequence"/>
</dbReference>
<dbReference type="AlphaFoldDB" id="A0A2C5ZEJ7"/>
<accession>A0A2C5ZEJ7</accession>
<reference evidence="2 3" key="1">
    <citation type="submission" date="2017-06" db="EMBL/GenBank/DDBJ databases">
        <title>Ant-infecting Ophiocordyceps genomes reveal a high diversity of potential behavioral manipulation genes and a possible major role for enterotoxins.</title>
        <authorList>
            <person name="De Bekker C."/>
            <person name="Evans H.C."/>
            <person name="Brachmann A."/>
            <person name="Hughes D.P."/>
        </authorList>
    </citation>
    <scope>NUCLEOTIDE SEQUENCE [LARGE SCALE GENOMIC DNA]</scope>
    <source>
        <strain evidence="2 3">Map16</strain>
    </source>
</reference>
<dbReference type="EMBL" id="NJES01000102">
    <property type="protein sequence ID" value="PHH77834.1"/>
    <property type="molecule type" value="Genomic_DNA"/>
</dbReference>
<gene>
    <name evidence="2" type="ORF">CDD80_162</name>
</gene>
<evidence type="ECO:0000313" key="2">
    <source>
        <dbReference type="EMBL" id="PHH77834.1"/>
    </source>
</evidence>
<evidence type="ECO:0000313" key="3">
    <source>
        <dbReference type="Proteomes" id="UP000226431"/>
    </source>
</evidence>
<protein>
    <submittedName>
        <fullName evidence="2">Uncharacterized protein</fullName>
    </submittedName>
</protein>
<organism evidence="2 3">
    <name type="scientific">Ophiocordyceps camponoti-rufipedis</name>
    <dbReference type="NCBI Taxonomy" id="2004952"/>
    <lineage>
        <taxon>Eukaryota</taxon>
        <taxon>Fungi</taxon>
        <taxon>Dikarya</taxon>
        <taxon>Ascomycota</taxon>
        <taxon>Pezizomycotina</taxon>
        <taxon>Sordariomycetes</taxon>
        <taxon>Hypocreomycetidae</taxon>
        <taxon>Hypocreales</taxon>
        <taxon>Ophiocordycipitaceae</taxon>
        <taxon>Ophiocordyceps</taxon>
    </lineage>
</organism>
<keyword evidence="3" id="KW-1185">Reference proteome</keyword>